<dbReference type="GO" id="GO:0035556">
    <property type="term" value="P:intracellular signal transduction"/>
    <property type="evidence" value="ECO:0007669"/>
    <property type="project" value="InterPro"/>
</dbReference>
<dbReference type="PROSITE" id="PS50125">
    <property type="entry name" value="GUANYLATE_CYCLASE_2"/>
    <property type="match status" value="1"/>
</dbReference>
<gene>
    <name evidence="5" type="ORF">FOE67_04650</name>
</gene>
<feature type="region of interest" description="Disordered" evidence="3">
    <location>
        <begin position="1037"/>
        <end position="1064"/>
    </location>
</feature>
<comment type="caution">
    <text evidence="5">The sequence shown here is derived from an EMBL/GenBank/DDBJ whole genome shotgun (WGS) entry which is preliminary data.</text>
</comment>
<dbReference type="InterPro" id="IPR001054">
    <property type="entry name" value="A/G_cyclase"/>
</dbReference>
<dbReference type="PANTHER" id="PTHR16305:SF28">
    <property type="entry name" value="GUANYLATE CYCLASE DOMAIN-CONTAINING PROTEIN"/>
    <property type="match status" value="1"/>
</dbReference>
<dbReference type="Pfam" id="PF00211">
    <property type="entry name" value="Guanylate_cyc"/>
    <property type="match status" value="1"/>
</dbReference>
<dbReference type="GO" id="GO:0005737">
    <property type="term" value="C:cytoplasm"/>
    <property type="evidence" value="ECO:0007669"/>
    <property type="project" value="TreeGrafter"/>
</dbReference>
<dbReference type="Gene3D" id="3.30.70.1230">
    <property type="entry name" value="Nucleotide cyclase"/>
    <property type="match status" value="1"/>
</dbReference>
<feature type="region of interest" description="Disordered" evidence="3">
    <location>
        <begin position="912"/>
        <end position="946"/>
    </location>
</feature>
<sequence length="1064" mass="112111">MFCASCRRDLPSDARFCHLCGAPCAPAAVTVGVTGRKVVTVLFCDLVGSTALSGELDAETLRSVTLRWFDLMRRPIEDQGGTVEKFIGDAVMAVFGVPIVREDDARRAVAAALAMREALTDFNARLEAGVGVRLRMRIGINTGQAVTGASTARQAMVSGEVVNVAARLEQRAAAGEILIGPDTLRSVGTGIRTAEIGPLDLKGKRERVTAHRLLGLDEEDGAGAHPRSDHGFIGRARELAALDAALERVVRTRRPDRLVIAGAAGQGKTRLLREWLGRDTAVHGVGRCRARGEQASLGPLADAVNSALRRGGTIPPSPDLDLLEEGLLRHGTPAASAADICAALSGILSGLSATRPVVLVIDDCHWAAQPLFDILDQMFRALTDAAVLVVLLTRPQLLDTHPGLARGAALLGGLPDGEARALAAELSGTDPNGTEVAPHVLERAGGNPLHLEQLLLSEEDGTRADDVPLPLRALIGARIDALDPPERHVLGWAAVLGSDFTPEELAALTATAEQAGDRRELRATLRRLVRHRLISPDARAFRFAGGLVQEVVYDSQAKRDRAERHERAARLESVRRRGNAAVGAHLERAHRYRVELGAQDPHTDRLRREAADALAEAGRVALARADPEWAADLLSRAAARYEAGEPHRTATRRRLGQALIDLGRVGEARTLLEEVLSETRATGGDAVEAAHVRLSLASAGQAAAPTESPAEAARATLPVFTAARDHLGQARACLRLAQHEQERGRHGSAERMLVRALDHAAHEGGEPERAAALGAIGISLWRGPRPVAEALDRCGELLSRHGRGHGAVRLTLSCPLAVLLALHDDEEGARQRLSEAEEIAVSLGYAETDAFLPLFAATVADLAGRHEEALVLLDRAAAAARRLGAGELLRGILLDTARVRLDLGDRRGARATLSPLRGAGGGTGPTDPPSATGGAPGGGHGPRADAADLDGQLARIAAAEGDAETARRLARRACDAAAGTDSPIIRGLASLDLARTALALERPGDARIAAHHALRRFATKGHLPAVRRAESVLADCRAGTSRDGPRPGAGATGAVAGNDVEVPR</sequence>
<dbReference type="RefSeq" id="WP_182660714.1">
    <property type="nucleotide sequence ID" value="NZ_VKHS01000056.1"/>
</dbReference>
<dbReference type="CDD" id="cd07302">
    <property type="entry name" value="CHD"/>
    <property type="match status" value="1"/>
</dbReference>
<evidence type="ECO:0000256" key="2">
    <source>
        <dbReference type="ARBA" id="ARBA00022840"/>
    </source>
</evidence>
<keyword evidence="1" id="KW-0547">Nucleotide-binding</keyword>
<reference evidence="6" key="1">
    <citation type="submission" date="2019-10" db="EMBL/GenBank/DDBJ databases">
        <title>Streptomyces sp. nov., a novel actinobacterium isolated from alkaline environment.</title>
        <authorList>
            <person name="Golinska P."/>
        </authorList>
    </citation>
    <scope>NUCLEOTIDE SEQUENCE [LARGE SCALE GENOMIC DNA]</scope>
    <source>
        <strain evidence="6">DSM 42108</strain>
    </source>
</reference>
<dbReference type="PANTHER" id="PTHR16305">
    <property type="entry name" value="TESTICULAR SOLUBLE ADENYLYL CYCLASE"/>
    <property type="match status" value="1"/>
</dbReference>
<dbReference type="InterPro" id="IPR029787">
    <property type="entry name" value="Nucleotide_cyclase"/>
</dbReference>
<dbReference type="InterPro" id="IPR027417">
    <property type="entry name" value="P-loop_NTPase"/>
</dbReference>
<name>A0A7W3T0T6_9ACTN</name>
<dbReference type="GO" id="GO:0005524">
    <property type="term" value="F:ATP binding"/>
    <property type="evidence" value="ECO:0007669"/>
    <property type="project" value="UniProtKB-KW"/>
</dbReference>
<dbReference type="Gene3D" id="1.25.40.10">
    <property type="entry name" value="Tetratricopeptide repeat domain"/>
    <property type="match status" value="2"/>
</dbReference>
<keyword evidence="2" id="KW-0067">ATP-binding</keyword>
<feature type="domain" description="Guanylate cyclase" evidence="4">
    <location>
        <begin position="40"/>
        <end position="169"/>
    </location>
</feature>
<dbReference type="GO" id="GO:0004016">
    <property type="term" value="F:adenylate cyclase activity"/>
    <property type="evidence" value="ECO:0007669"/>
    <property type="project" value="TreeGrafter"/>
</dbReference>
<dbReference type="SUPFAM" id="SSF48452">
    <property type="entry name" value="TPR-like"/>
    <property type="match status" value="1"/>
</dbReference>
<protein>
    <submittedName>
        <fullName evidence="5">AAA family ATPase</fullName>
    </submittedName>
</protein>
<dbReference type="SUPFAM" id="SSF52540">
    <property type="entry name" value="P-loop containing nucleoside triphosphate hydrolases"/>
    <property type="match status" value="1"/>
</dbReference>
<dbReference type="EMBL" id="VKHS01000056">
    <property type="protein sequence ID" value="MBB0228820.1"/>
    <property type="molecule type" value="Genomic_DNA"/>
</dbReference>
<dbReference type="InterPro" id="IPR011990">
    <property type="entry name" value="TPR-like_helical_dom_sf"/>
</dbReference>
<evidence type="ECO:0000313" key="6">
    <source>
        <dbReference type="Proteomes" id="UP000530234"/>
    </source>
</evidence>
<evidence type="ECO:0000256" key="3">
    <source>
        <dbReference type="SAM" id="MobiDB-lite"/>
    </source>
</evidence>
<dbReference type="Gene3D" id="3.40.50.300">
    <property type="entry name" value="P-loop containing nucleotide triphosphate hydrolases"/>
    <property type="match status" value="1"/>
</dbReference>
<evidence type="ECO:0000259" key="4">
    <source>
        <dbReference type="PROSITE" id="PS50125"/>
    </source>
</evidence>
<dbReference type="SMART" id="SM00044">
    <property type="entry name" value="CYCc"/>
    <property type="match status" value="1"/>
</dbReference>
<evidence type="ECO:0000313" key="5">
    <source>
        <dbReference type="EMBL" id="MBB0228820.1"/>
    </source>
</evidence>
<dbReference type="AlphaFoldDB" id="A0A7W3T0T6"/>
<accession>A0A7W3T0T6</accession>
<dbReference type="Pfam" id="PF13191">
    <property type="entry name" value="AAA_16"/>
    <property type="match status" value="1"/>
</dbReference>
<dbReference type="SUPFAM" id="SSF55073">
    <property type="entry name" value="Nucleotide cyclase"/>
    <property type="match status" value="1"/>
</dbReference>
<proteinExistence type="predicted"/>
<dbReference type="InterPro" id="IPR041664">
    <property type="entry name" value="AAA_16"/>
</dbReference>
<evidence type="ECO:0000256" key="1">
    <source>
        <dbReference type="ARBA" id="ARBA00022741"/>
    </source>
</evidence>
<dbReference type="GO" id="GO:0009190">
    <property type="term" value="P:cyclic nucleotide biosynthetic process"/>
    <property type="evidence" value="ECO:0007669"/>
    <property type="project" value="InterPro"/>
</dbReference>
<organism evidence="5 6">
    <name type="scientific">Streptomyces calidiresistens</name>
    <dbReference type="NCBI Taxonomy" id="1485586"/>
    <lineage>
        <taxon>Bacteria</taxon>
        <taxon>Bacillati</taxon>
        <taxon>Actinomycetota</taxon>
        <taxon>Actinomycetes</taxon>
        <taxon>Kitasatosporales</taxon>
        <taxon>Streptomycetaceae</taxon>
        <taxon>Streptomyces</taxon>
    </lineage>
</organism>
<dbReference type="Proteomes" id="UP000530234">
    <property type="component" value="Unassembled WGS sequence"/>
</dbReference>
<keyword evidence="6" id="KW-1185">Reference proteome</keyword>